<dbReference type="AlphaFoldDB" id="A0A5E4MBN4"/>
<proteinExistence type="predicted"/>
<organism evidence="1 2">
    <name type="scientific">Cinara cedri</name>
    <dbReference type="NCBI Taxonomy" id="506608"/>
    <lineage>
        <taxon>Eukaryota</taxon>
        <taxon>Metazoa</taxon>
        <taxon>Ecdysozoa</taxon>
        <taxon>Arthropoda</taxon>
        <taxon>Hexapoda</taxon>
        <taxon>Insecta</taxon>
        <taxon>Pterygota</taxon>
        <taxon>Neoptera</taxon>
        <taxon>Paraneoptera</taxon>
        <taxon>Hemiptera</taxon>
        <taxon>Sternorrhyncha</taxon>
        <taxon>Aphidomorpha</taxon>
        <taxon>Aphidoidea</taxon>
        <taxon>Aphididae</taxon>
        <taxon>Lachninae</taxon>
        <taxon>Cinara</taxon>
    </lineage>
</organism>
<dbReference type="EMBL" id="CABPRJ010000496">
    <property type="protein sequence ID" value="VVC29678.1"/>
    <property type="molecule type" value="Genomic_DNA"/>
</dbReference>
<dbReference type="OrthoDB" id="6630833at2759"/>
<evidence type="ECO:0000313" key="1">
    <source>
        <dbReference type="EMBL" id="VVC29678.1"/>
    </source>
</evidence>
<gene>
    <name evidence="1" type="ORF">CINCED_3A024998</name>
</gene>
<accession>A0A5E4MBN4</accession>
<dbReference type="Proteomes" id="UP000325440">
    <property type="component" value="Unassembled WGS sequence"/>
</dbReference>
<protein>
    <submittedName>
        <fullName evidence="1">Uncharacterized protein</fullName>
    </submittedName>
</protein>
<keyword evidence="2" id="KW-1185">Reference proteome</keyword>
<sequence>MKPIACALGHLQNSYPTVNKLFTRYNTSLPLSAPVKRLLSFAGFIHAPNRGNLSNANFEKFVFLKGNDSCS</sequence>
<evidence type="ECO:0000313" key="2">
    <source>
        <dbReference type="Proteomes" id="UP000325440"/>
    </source>
</evidence>
<name>A0A5E4MBN4_9HEMI</name>
<reference evidence="1 2" key="1">
    <citation type="submission" date="2019-08" db="EMBL/GenBank/DDBJ databases">
        <authorList>
            <person name="Alioto T."/>
            <person name="Alioto T."/>
            <person name="Gomez Garrido J."/>
        </authorList>
    </citation>
    <scope>NUCLEOTIDE SEQUENCE [LARGE SCALE GENOMIC DNA]</scope>
</reference>